<keyword evidence="5" id="KW-0238">DNA-binding</keyword>
<dbReference type="SUPFAM" id="SSF57716">
    <property type="entry name" value="Glucocorticoid receptor-like (DNA-binding domain)"/>
    <property type="match status" value="1"/>
</dbReference>
<evidence type="ECO:0000256" key="2">
    <source>
        <dbReference type="ARBA" id="ARBA00022771"/>
    </source>
</evidence>
<evidence type="ECO:0000256" key="6">
    <source>
        <dbReference type="ARBA" id="ARBA00023163"/>
    </source>
</evidence>
<dbReference type="GO" id="GO:0043565">
    <property type="term" value="F:sequence-specific DNA binding"/>
    <property type="evidence" value="ECO:0007669"/>
    <property type="project" value="InterPro"/>
</dbReference>
<keyword evidence="1" id="KW-0479">Metal-binding</keyword>
<dbReference type="Gene3D" id="3.30.50.10">
    <property type="entry name" value="Erythroid Transcription Factor GATA-1, subunit A"/>
    <property type="match status" value="1"/>
</dbReference>
<evidence type="ECO:0000256" key="1">
    <source>
        <dbReference type="ARBA" id="ARBA00022723"/>
    </source>
</evidence>
<dbReference type="PROSITE" id="PS51030">
    <property type="entry name" value="NUCLEAR_REC_DBD_2"/>
    <property type="match status" value="1"/>
</dbReference>
<keyword evidence="3" id="KW-0862">Zinc</keyword>
<feature type="non-terminal residue" evidence="13">
    <location>
        <position position="88"/>
    </location>
</feature>
<evidence type="ECO:0000313" key="11">
    <source>
        <dbReference type="Proteomes" id="UP000504612"/>
    </source>
</evidence>
<dbReference type="InterPro" id="IPR001628">
    <property type="entry name" value="Znf_hrmn_rcpt"/>
</dbReference>
<dbReference type="GO" id="GO:0003700">
    <property type="term" value="F:DNA-binding transcription factor activity"/>
    <property type="evidence" value="ECO:0007669"/>
    <property type="project" value="InterPro"/>
</dbReference>
<keyword evidence="6" id="KW-0804">Transcription</keyword>
<dbReference type="AlphaFoldDB" id="A0A6J1W5A0"/>
<feature type="region of interest" description="Disordered" evidence="9">
    <location>
        <begin position="1"/>
        <end position="46"/>
    </location>
</feature>
<evidence type="ECO:0000256" key="7">
    <source>
        <dbReference type="ARBA" id="ARBA00023170"/>
    </source>
</evidence>
<dbReference type="GeneID" id="113432619"/>
<accession>A0A6J1W5A0</accession>
<dbReference type="PROSITE" id="PS00031">
    <property type="entry name" value="NUCLEAR_REC_DBD_1"/>
    <property type="match status" value="1"/>
</dbReference>
<evidence type="ECO:0000256" key="5">
    <source>
        <dbReference type="ARBA" id="ARBA00023125"/>
    </source>
</evidence>
<dbReference type="KEGG" id="nss:113432615"/>
<keyword evidence="8" id="KW-0539">Nucleus</keyword>
<evidence type="ECO:0000256" key="3">
    <source>
        <dbReference type="ARBA" id="ARBA00022833"/>
    </source>
</evidence>
<evidence type="ECO:0000256" key="4">
    <source>
        <dbReference type="ARBA" id="ARBA00023015"/>
    </source>
</evidence>
<sequence length="88" mass="8917">GEAAGGGGESNGLEKGYPRPAEDDSASPPGDPERGGGGGGEEEKAGAAPVDCVVCGDKSSGKHYGVFTCEGCKSFFKRSIRRNLSYTC</sequence>
<dbReference type="PANTHER" id="PTHR24083">
    <property type="entry name" value="NUCLEAR HORMONE RECEPTOR"/>
    <property type="match status" value="1"/>
</dbReference>
<name>A0A6J1W5A0_9SAUR</name>
<evidence type="ECO:0000313" key="13">
    <source>
        <dbReference type="RefSeq" id="XP_026550511.1"/>
    </source>
</evidence>
<protein>
    <submittedName>
        <fullName evidence="12 13">Nuclear receptor subfamily 2 group F member 6-like</fullName>
    </submittedName>
</protein>
<reference evidence="12 13" key="1">
    <citation type="submission" date="2025-04" db="UniProtKB">
        <authorList>
            <consortium name="RefSeq"/>
        </authorList>
    </citation>
    <scope>IDENTIFICATION</scope>
</reference>
<evidence type="ECO:0000256" key="9">
    <source>
        <dbReference type="SAM" id="MobiDB-lite"/>
    </source>
</evidence>
<dbReference type="InterPro" id="IPR050274">
    <property type="entry name" value="Nuclear_hormone_rcpt_NR2"/>
</dbReference>
<dbReference type="InterPro" id="IPR013088">
    <property type="entry name" value="Znf_NHR/GATA"/>
</dbReference>
<gene>
    <name evidence="13" type="primary">LOC113432619</name>
    <name evidence="12" type="synonym">LOC113432615</name>
</gene>
<keyword evidence="7" id="KW-0675">Receptor</keyword>
<evidence type="ECO:0000259" key="10">
    <source>
        <dbReference type="PROSITE" id="PS51030"/>
    </source>
</evidence>
<feature type="non-terminal residue" evidence="13">
    <location>
        <position position="1"/>
    </location>
</feature>
<feature type="domain" description="Nuclear receptor" evidence="10">
    <location>
        <begin position="49"/>
        <end position="88"/>
    </location>
</feature>
<keyword evidence="2" id="KW-0863">Zinc-finger</keyword>
<organism evidence="11 13">
    <name type="scientific">Notechis scutatus</name>
    <name type="common">mainland tiger snake</name>
    <dbReference type="NCBI Taxonomy" id="8663"/>
    <lineage>
        <taxon>Eukaryota</taxon>
        <taxon>Metazoa</taxon>
        <taxon>Chordata</taxon>
        <taxon>Craniata</taxon>
        <taxon>Vertebrata</taxon>
        <taxon>Euteleostomi</taxon>
        <taxon>Lepidosauria</taxon>
        <taxon>Squamata</taxon>
        <taxon>Bifurcata</taxon>
        <taxon>Unidentata</taxon>
        <taxon>Episquamata</taxon>
        <taxon>Toxicofera</taxon>
        <taxon>Serpentes</taxon>
        <taxon>Colubroidea</taxon>
        <taxon>Elapidae</taxon>
        <taxon>Hydrophiinae</taxon>
        <taxon>Notechis</taxon>
    </lineage>
</organism>
<dbReference type="SMART" id="SM00399">
    <property type="entry name" value="ZnF_C4"/>
    <property type="match status" value="1"/>
</dbReference>
<dbReference type="RefSeq" id="XP_026550511.1">
    <property type="nucleotide sequence ID" value="XM_026694726.1"/>
</dbReference>
<dbReference type="GO" id="GO:0008270">
    <property type="term" value="F:zinc ion binding"/>
    <property type="evidence" value="ECO:0007669"/>
    <property type="project" value="UniProtKB-KW"/>
</dbReference>
<dbReference type="KEGG" id="nss:113432619"/>
<keyword evidence="11" id="KW-1185">Reference proteome</keyword>
<feature type="compositionally biased region" description="Gly residues" evidence="9">
    <location>
        <begin position="1"/>
        <end position="10"/>
    </location>
</feature>
<dbReference type="PRINTS" id="PR00047">
    <property type="entry name" value="STROIDFINGER"/>
</dbReference>
<evidence type="ECO:0000256" key="8">
    <source>
        <dbReference type="ARBA" id="ARBA00023242"/>
    </source>
</evidence>
<evidence type="ECO:0000313" key="12">
    <source>
        <dbReference type="RefSeq" id="XP_026550507.1"/>
    </source>
</evidence>
<dbReference type="RefSeq" id="XP_026550507.1">
    <property type="nucleotide sequence ID" value="XM_026694722.1"/>
</dbReference>
<keyword evidence="4" id="KW-0805">Transcription regulation</keyword>
<dbReference type="Proteomes" id="UP000504612">
    <property type="component" value="Unplaced"/>
</dbReference>
<proteinExistence type="predicted"/>
<dbReference type="Pfam" id="PF00105">
    <property type="entry name" value="zf-C4"/>
    <property type="match status" value="1"/>
</dbReference>